<comment type="caution">
    <text evidence="3">The sequence shown here is derived from an EMBL/GenBank/DDBJ whole genome shotgun (WGS) entry which is preliminary data.</text>
</comment>
<feature type="transmembrane region" description="Helical" evidence="1">
    <location>
        <begin position="167"/>
        <end position="186"/>
    </location>
</feature>
<evidence type="ECO:0000256" key="1">
    <source>
        <dbReference type="SAM" id="Phobius"/>
    </source>
</evidence>
<keyword evidence="1" id="KW-1133">Transmembrane helix</keyword>
<protein>
    <recommendedName>
        <fullName evidence="2">DUF6533 domain-containing protein</fullName>
    </recommendedName>
</protein>
<keyword evidence="1" id="KW-0472">Membrane</keyword>
<feature type="transmembrane region" description="Helical" evidence="1">
    <location>
        <begin position="116"/>
        <end position="140"/>
    </location>
</feature>
<feature type="transmembrane region" description="Helical" evidence="1">
    <location>
        <begin position="85"/>
        <end position="104"/>
    </location>
</feature>
<feature type="transmembrane region" description="Helical" evidence="1">
    <location>
        <begin position="207"/>
        <end position="227"/>
    </location>
</feature>
<accession>A0A9P6BYH8</accession>
<evidence type="ECO:0000313" key="3">
    <source>
        <dbReference type="EMBL" id="KAF9442478.1"/>
    </source>
</evidence>
<gene>
    <name evidence="3" type="ORF">P691DRAFT_478264</name>
</gene>
<proteinExistence type="predicted"/>
<keyword evidence="1" id="KW-0812">Transmembrane</keyword>
<dbReference type="Proteomes" id="UP000807342">
    <property type="component" value="Unassembled WGS sequence"/>
</dbReference>
<dbReference type="Pfam" id="PF20151">
    <property type="entry name" value="DUF6533"/>
    <property type="match status" value="1"/>
</dbReference>
<evidence type="ECO:0000313" key="4">
    <source>
        <dbReference type="Proteomes" id="UP000807342"/>
    </source>
</evidence>
<organism evidence="3 4">
    <name type="scientific">Macrolepiota fuliginosa MF-IS2</name>
    <dbReference type="NCBI Taxonomy" id="1400762"/>
    <lineage>
        <taxon>Eukaryota</taxon>
        <taxon>Fungi</taxon>
        <taxon>Dikarya</taxon>
        <taxon>Basidiomycota</taxon>
        <taxon>Agaricomycotina</taxon>
        <taxon>Agaricomycetes</taxon>
        <taxon>Agaricomycetidae</taxon>
        <taxon>Agaricales</taxon>
        <taxon>Agaricineae</taxon>
        <taxon>Agaricaceae</taxon>
        <taxon>Macrolepiota</taxon>
    </lineage>
</organism>
<name>A0A9P6BYH8_9AGAR</name>
<dbReference type="OrthoDB" id="3341843at2759"/>
<dbReference type="AlphaFoldDB" id="A0A9P6BYH8"/>
<feature type="transmembrane region" description="Helical" evidence="1">
    <location>
        <begin position="44"/>
        <end position="65"/>
    </location>
</feature>
<feature type="domain" description="DUF6533" evidence="2">
    <location>
        <begin position="16"/>
        <end position="59"/>
    </location>
</feature>
<reference evidence="3" key="1">
    <citation type="submission" date="2020-11" db="EMBL/GenBank/DDBJ databases">
        <authorList>
            <consortium name="DOE Joint Genome Institute"/>
            <person name="Ahrendt S."/>
            <person name="Riley R."/>
            <person name="Andreopoulos W."/>
            <person name="Labutti K."/>
            <person name="Pangilinan J."/>
            <person name="Ruiz-Duenas F.J."/>
            <person name="Barrasa J.M."/>
            <person name="Sanchez-Garcia M."/>
            <person name="Camarero S."/>
            <person name="Miyauchi S."/>
            <person name="Serrano A."/>
            <person name="Linde D."/>
            <person name="Babiker R."/>
            <person name="Drula E."/>
            <person name="Ayuso-Fernandez I."/>
            <person name="Pacheco R."/>
            <person name="Padilla G."/>
            <person name="Ferreira P."/>
            <person name="Barriuso J."/>
            <person name="Kellner H."/>
            <person name="Castanera R."/>
            <person name="Alfaro M."/>
            <person name="Ramirez L."/>
            <person name="Pisabarro A.G."/>
            <person name="Kuo A."/>
            <person name="Tritt A."/>
            <person name="Lipzen A."/>
            <person name="He G."/>
            <person name="Yan M."/>
            <person name="Ng V."/>
            <person name="Cullen D."/>
            <person name="Martin F."/>
            <person name="Rosso M.-N."/>
            <person name="Henrissat B."/>
            <person name="Hibbett D."/>
            <person name="Martinez A.T."/>
            <person name="Grigoriev I.V."/>
        </authorList>
    </citation>
    <scope>NUCLEOTIDE SEQUENCE</scope>
    <source>
        <strain evidence="3">MF-IS2</strain>
    </source>
</reference>
<keyword evidence="4" id="KW-1185">Reference proteome</keyword>
<dbReference type="InterPro" id="IPR045340">
    <property type="entry name" value="DUF6533"/>
</dbReference>
<dbReference type="EMBL" id="MU151623">
    <property type="protein sequence ID" value="KAF9442478.1"/>
    <property type="molecule type" value="Genomic_DNA"/>
</dbReference>
<evidence type="ECO:0000259" key="2">
    <source>
        <dbReference type="Pfam" id="PF20151"/>
    </source>
</evidence>
<feature type="transmembrane region" description="Helical" evidence="1">
    <location>
        <begin position="12"/>
        <end position="32"/>
    </location>
</feature>
<sequence>MRITWLGSGLQPTRIICLISASILVFDYLCSLDREVNLIWKRRLGSFATMLFLFNRYIPYVHVFYSIGGYWSTQHSQIVCQYRDIANAALIGAGLTVSELILCLRTWAIWECNRVISGLLIGMVAFFKIPLVLLALYHMLKDVDYIHISPNEIICISPVVGRWSWETLIFVVILCFETVIAVLTLIKAVEAQHSRSRWVVKIHYMGIIYYFFNLLMAIVNLIGTVHFHNMGLLSFTVLQGVFQSVLCNRIVFLAREPSEFGVRTGQTYVMSHFSIRFISRRSEQ</sequence>